<dbReference type="Proteomes" id="UP000316213">
    <property type="component" value="Unassembled WGS sequence"/>
</dbReference>
<dbReference type="InterPro" id="IPR005532">
    <property type="entry name" value="SUMF_dom"/>
</dbReference>
<dbReference type="CDD" id="cd14014">
    <property type="entry name" value="STKc_PknB_like"/>
    <property type="match status" value="1"/>
</dbReference>
<keyword evidence="11" id="KW-1185">Reference proteome</keyword>
<evidence type="ECO:0000256" key="7">
    <source>
        <dbReference type="SAM" id="MobiDB-lite"/>
    </source>
</evidence>
<dbReference type="InterPro" id="IPR000719">
    <property type="entry name" value="Prot_kinase_dom"/>
</dbReference>
<feature type="transmembrane region" description="Helical" evidence="8">
    <location>
        <begin position="415"/>
        <end position="438"/>
    </location>
</feature>
<dbReference type="PROSITE" id="PS50011">
    <property type="entry name" value="PROTEIN_KINASE_DOM"/>
    <property type="match status" value="1"/>
</dbReference>
<dbReference type="Gene3D" id="1.10.510.10">
    <property type="entry name" value="Transferase(Phosphotransferase) domain 1"/>
    <property type="match status" value="1"/>
</dbReference>
<dbReference type="EC" id="2.7.11.1" evidence="1"/>
<keyword evidence="6" id="KW-0067">ATP-binding</keyword>
<comment type="caution">
    <text evidence="10">The sequence shown here is derived from an EMBL/GenBank/DDBJ whole genome shotgun (WGS) entry which is preliminary data.</text>
</comment>
<dbReference type="FunFam" id="1.10.510.10:FF:000021">
    <property type="entry name" value="Serine/threonine protein kinase"/>
    <property type="match status" value="1"/>
</dbReference>
<keyword evidence="8" id="KW-0812">Transmembrane</keyword>
<keyword evidence="8" id="KW-0472">Membrane</keyword>
<keyword evidence="3 10" id="KW-0808">Transferase</keyword>
<accession>A0A5C6AD69</accession>
<dbReference type="InterPro" id="IPR008271">
    <property type="entry name" value="Ser/Thr_kinase_AS"/>
</dbReference>
<dbReference type="AlphaFoldDB" id="A0A5C6AD69"/>
<evidence type="ECO:0000256" key="1">
    <source>
        <dbReference type="ARBA" id="ARBA00012513"/>
    </source>
</evidence>
<sequence length="1021" mass="113231">MDQRLGQTEIDQLCDAFEDAWRRSDAPKLEDYLVKSVHADAGELLRNLLEIELWWRRNEDPPPSKEFYGQRFPDSRDIINSVFAQTASSRCDLDTVSVNQAFDTPRVLRKTDGYKIGLEFQDGDYELLEEIARGGMGVVFKARHRKLGRIVALKMILAGHFAGHDEVERFQLEAQAAAKLDHPGIVPVYEIGKHAEQHFFAMGFVDGISLQSKLAGGPLPPRDAANICKSIADAVQYAHEHGVIHRDLKPANILLDSNGTPRVTDFGLAKQIDANSDLTRSGAIVGTPGYMPPEQASGSTEQVGKASDVYSLGAILYCLLTGRPPFQAATAIDTVMQVIERVPVSPRSLNENIPRDLETICLKCLEKQPAKRYGSAAELSSELDRYLKGQPILARPIHPVERGWRWCRRNPAVTVLSVSVVLLLVLGTITSISFALAANRNAILAKRKADEAVQSLVTAVTFAPPDRVSDSIDALRPFGDQAVTMLKTKFDASSGVEKLQLAFALSQLEHPEISFLVDQIPSIPTDQSQNLLESLATQRIVSRELVQRELTRITERIEEEKDLKGSANKIARLTLTAMDLGAKEAAVDWLSTDGALKRVSETVRSEVLSIAPDWIHDWDSWQALLTDCNSDDVRYALCLALGRVMPDRVPPASRQTLTHLLENIRNATNDAGVFSASDWSLRRWKGDGGRTREVDQSNIHPAVVVDEFGVEMIRIPAGEFRRSDGGNASTVKQASRIVASDRSQLVTLPEPFYMSRFEITVEQFRKFVAETDFVDPSLDRDQANATPSQASMAVNSISQISPQIASEPVLQDSRIPVNDISWVSAAAFCNWLSQKHARTRAYKRSEEGGLAVDWEANGYRLPTEAEWEYVSRAGSTSTYFFGDDFQKIQYYAAPLKRDLAEVGLFMPNRFGVHDIYGNVAEWCNDVYGPYGSSPSENPRGKTVGNVRVHRGGSSNDSQGTLCSSTRSQARESYRSPYLGFRVVRSIDQPGTGMEQSERFSPDKYSRALVQSSLQTLYHLPD</sequence>
<name>A0A5C6AD69_9BACT</name>
<feature type="region of interest" description="Disordered" evidence="7">
    <location>
        <begin position="931"/>
        <end position="970"/>
    </location>
</feature>
<dbReference type="SUPFAM" id="SSF56112">
    <property type="entry name" value="Protein kinase-like (PK-like)"/>
    <property type="match status" value="1"/>
</dbReference>
<dbReference type="InterPro" id="IPR011009">
    <property type="entry name" value="Kinase-like_dom_sf"/>
</dbReference>
<evidence type="ECO:0000313" key="10">
    <source>
        <dbReference type="EMBL" id="TWT97357.1"/>
    </source>
</evidence>
<dbReference type="GO" id="GO:0005524">
    <property type="term" value="F:ATP binding"/>
    <property type="evidence" value="ECO:0007669"/>
    <property type="project" value="UniProtKB-KW"/>
</dbReference>
<keyword evidence="8" id="KW-1133">Transmembrane helix</keyword>
<keyword evidence="2" id="KW-0723">Serine/threonine-protein kinase</keyword>
<dbReference type="EMBL" id="SJPM01000004">
    <property type="protein sequence ID" value="TWT97357.1"/>
    <property type="molecule type" value="Genomic_DNA"/>
</dbReference>
<keyword evidence="4" id="KW-0547">Nucleotide-binding</keyword>
<evidence type="ECO:0000256" key="2">
    <source>
        <dbReference type="ARBA" id="ARBA00022527"/>
    </source>
</evidence>
<organism evidence="10 11">
    <name type="scientific">Neorhodopirellula pilleata</name>
    <dbReference type="NCBI Taxonomy" id="2714738"/>
    <lineage>
        <taxon>Bacteria</taxon>
        <taxon>Pseudomonadati</taxon>
        <taxon>Planctomycetota</taxon>
        <taxon>Planctomycetia</taxon>
        <taxon>Pirellulales</taxon>
        <taxon>Pirellulaceae</taxon>
        <taxon>Neorhodopirellula</taxon>
    </lineage>
</organism>
<dbReference type="Gene3D" id="3.90.1580.10">
    <property type="entry name" value="paralog of FGE (formylglycine-generating enzyme)"/>
    <property type="match status" value="1"/>
</dbReference>
<evidence type="ECO:0000256" key="4">
    <source>
        <dbReference type="ARBA" id="ARBA00022741"/>
    </source>
</evidence>
<evidence type="ECO:0000259" key="9">
    <source>
        <dbReference type="PROSITE" id="PS50011"/>
    </source>
</evidence>
<dbReference type="PANTHER" id="PTHR43289">
    <property type="entry name" value="MITOGEN-ACTIVATED PROTEIN KINASE KINASE KINASE 20-RELATED"/>
    <property type="match status" value="1"/>
</dbReference>
<dbReference type="PROSITE" id="PS00108">
    <property type="entry name" value="PROTEIN_KINASE_ST"/>
    <property type="match status" value="1"/>
</dbReference>
<dbReference type="InterPro" id="IPR016187">
    <property type="entry name" value="CTDL_fold"/>
</dbReference>
<evidence type="ECO:0000256" key="3">
    <source>
        <dbReference type="ARBA" id="ARBA00022679"/>
    </source>
</evidence>
<evidence type="ECO:0000256" key="8">
    <source>
        <dbReference type="SAM" id="Phobius"/>
    </source>
</evidence>
<evidence type="ECO:0000256" key="6">
    <source>
        <dbReference type="ARBA" id="ARBA00022840"/>
    </source>
</evidence>
<gene>
    <name evidence="10" type="primary">prkC_13</name>
    <name evidence="10" type="ORF">Pla100_25090</name>
</gene>
<dbReference type="Pfam" id="PF03781">
    <property type="entry name" value="FGE-sulfatase"/>
    <property type="match status" value="1"/>
</dbReference>
<feature type="domain" description="Protein kinase" evidence="9">
    <location>
        <begin position="125"/>
        <end position="387"/>
    </location>
</feature>
<dbReference type="Pfam" id="PF00069">
    <property type="entry name" value="Pkinase"/>
    <property type="match status" value="1"/>
</dbReference>
<dbReference type="Gene3D" id="3.30.200.20">
    <property type="entry name" value="Phosphorylase Kinase, domain 1"/>
    <property type="match status" value="1"/>
</dbReference>
<evidence type="ECO:0000256" key="5">
    <source>
        <dbReference type="ARBA" id="ARBA00022777"/>
    </source>
</evidence>
<proteinExistence type="predicted"/>
<feature type="compositionally biased region" description="Polar residues" evidence="7">
    <location>
        <begin position="952"/>
        <end position="967"/>
    </location>
</feature>
<dbReference type="PANTHER" id="PTHR43289:SF6">
    <property type="entry name" value="SERINE_THREONINE-PROTEIN KINASE NEKL-3"/>
    <property type="match status" value="1"/>
</dbReference>
<dbReference type="RefSeq" id="WP_146577957.1">
    <property type="nucleotide sequence ID" value="NZ_SJPM01000004.1"/>
</dbReference>
<reference evidence="10 11" key="1">
    <citation type="submission" date="2019-02" db="EMBL/GenBank/DDBJ databases">
        <title>Deep-cultivation of Planctomycetes and their phenomic and genomic characterization uncovers novel biology.</title>
        <authorList>
            <person name="Wiegand S."/>
            <person name="Jogler M."/>
            <person name="Boedeker C."/>
            <person name="Pinto D."/>
            <person name="Vollmers J."/>
            <person name="Rivas-Marin E."/>
            <person name="Kohn T."/>
            <person name="Peeters S.H."/>
            <person name="Heuer A."/>
            <person name="Rast P."/>
            <person name="Oberbeckmann S."/>
            <person name="Bunk B."/>
            <person name="Jeske O."/>
            <person name="Meyerdierks A."/>
            <person name="Storesund J.E."/>
            <person name="Kallscheuer N."/>
            <person name="Luecker S."/>
            <person name="Lage O.M."/>
            <person name="Pohl T."/>
            <person name="Merkel B.J."/>
            <person name="Hornburger P."/>
            <person name="Mueller R.-W."/>
            <person name="Bruemmer F."/>
            <person name="Labrenz M."/>
            <person name="Spormann A.M."/>
            <person name="Op Den Camp H."/>
            <person name="Overmann J."/>
            <person name="Amann R."/>
            <person name="Jetten M.S.M."/>
            <person name="Mascher T."/>
            <person name="Medema M.H."/>
            <person name="Devos D.P."/>
            <person name="Kaster A.-K."/>
            <person name="Ovreas L."/>
            <person name="Rohde M."/>
            <person name="Galperin M.Y."/>
            <person name="Jogler C."/>
        </authorList>
    </citation>
    <scope>NUCLEOTIDE SEQUENCE [LARGE SCALE GENOMIC DNA]</scope>
    <source>
        <strain evidence="10 11">Pla100</strain>
    </source>
</reference>
<dbReference type="GO" id="GO:0004674">
    <property type="term" value="F:protein serine/threonine kinase activity"/>
    <property type="evidence" value="ECO:0007669"/>
    <property type="project" value="UniProtKB-KW"/>
</dbReference>
<dbReference type="OrthoDB" id="6111975at2"/>
<dbReference type="SUPFAM" id="SSF56436">
    <property type="entry name" value="C-type lectin-like"/>
    <property type="match status" value="1"/>
</dbReference>
<dbReference type="SMART" id="SM00220">
    <property type="entry name" value="S_TKc"/>
    <property type="match status" value="1"/>
</dbReference>
<protein>
    <recommendedName>
        <fullName evidence="1">non-specific serine/threonine protein kinase</fullName>
        <ecNumber evidence="1">2.7.11.1</ecNumber>
    </recommendedName>
</protein>
<dbReference type="InterPro" id="IPR042095">
    <property type="entry name" value="SUMF_sf"/>
</dbReference>
<evidence type="ECO:0000313" key="11">
    <source>
        <dbReference type="Proteomes" id="UP000316213"/>
    </source>
</evidence>
<keyword evidence="5 10" id="KW-0418">Kinase</keyword>